<name>A0A1G9FXP5_9GAMM</name>
<dbReference type="PROSITE" id="PS51371">
    <property type="entry name" value="CBS"/>
    <property type="match status" value="1"/>
</dbReference>
<sequence length="206" mass="22735">MVTPTLNHTGMSQALRLEPLTPHIEMRQPPAVPHLDAESSARALLTDFTQSAAHTVSDSSLIAQALDIMKQGGVRLLFVLDREERFTGVITARDLIGGRRITLAMQHHQVMREDVTVRMVQTPRDELHALPLKQLERATIGALVNALRTFGDQHLLITEANEHGQQCLRGMVSASDVGRALNIDLQHPPEARSFASICKVILGHEL</sequence>
<evidence type="ECO:0000313" key="3">
    <source>
        <dbReference type="EMBL" id="SDK93139.1"/>
    </source>
</evidence>
<proteinExistence type="predicted"/>
<organism evidence="3 4">
    <name type="scientific">Modicisalibacter muralis</name>
    <dbReference type="NCBI Taxonomy" id="119000"/>
    <lineage>
        <taxon>Bacteria</taxon>
        <taxon>Pseudomonadati</taxon>
        <taxon>Pseudomonadota</taxon>
        <taxon>Gammaproteobacteria</taxon>
        <taxon>Oceanospirillales</taxon>
        <taxon>Halomonadaceae</taxon>
        <taxon>Modicisalibacter</taxon>
    </lineage>
</organism>
<dbReference type="EMBL" id="FNGI01000001">
    <property type="protein sequence ID" value="SDK93139.1"/>
    <property type="molecule type" value="Genomic_DNA"/>
</dbReference>
<feature type="domain" description="CBS" evidence="2">
    <location>
        <begin position="48"/>
        <end position="105"/>
    </location>
</feature>
<dbReference type="Proteomes" id="UP000198654">
    <property type="component" value="Unassembled WGS sequence"/>
</dbReference>
<dbReference type="Gene3D" id="3.10.580.10">
    <property type="entry name" value="CBS-domain"/>
    <property type="match status" value="1"/>
</dbReference>
<protein>
    <submittedName>
        <fullName evidence="3">CBS domain-containing protein</fullName>
    </submittedName>
</protein>
<reference evidence="3 4" key="1">
    <citation type="submission" date="2016-10" db="EMBL/GenBank/DDBJ databases">
        <authorList>
            <person name="de Groot N.N."/>
        </authorList>
    </citation>
    <scope>NUCLEOTIDE SEQUENCE [LARGE SCALE GENOMIC DNA]</scope>
    <source>
        <strain evidence="3 4">DSM 14789</strain>
    </source>
</reference>
<accession>A0A1G9FXP5</accession>
<dbReference type="AlphaFoldDB" id="A0A1G9FXP5"/>
<dbReference type="RefSeq" id="WP_245703939.1">
    <property type="nucleotide sequence ID" value="NZ_FNGI01000001.1"/>
</dbReference>
<dbReference type="Pfam" id="PF00571">
    <property type="entry name" value="CBS"/>
    <property type="match status" value="1"/>
</dbReference>
<gene>
    <name evidence="3" type="ORF">SAMN05661010_00542</name>
</gene>
<evidence type="ECO:0000313" key="4">
    <source>
        <dbReference type="Proteomes" id="UP000198654"/>
    </source>
</evidence>
<dbReference type="InterPro" id="IPR046342">
    <property type="entry name" value="CBS_dom_sf"/>
</dbReference>
<evidence type="ECO:0000256" key="1">
    <source>
        <dbReference type="PROSITE-ProRule" id="PRU00703"/>
    </source>
</evidence>
<dbReference type="SUPFAM" id="SSF54631">
    <property type="entry name" value="CBS-domain pair"/>
    <property type="match status" value="1"/>
</dbReference>
<keyword evidence="4" id="KW-1185">Reference proteome</keyword>
<dbReference type="InterPro" id="IPR000644">
    <property type="entry name" value="CBS_dom"/>
</dbReference>
<evidence type="ECO:0000259" key="2">
    <source>
        <dbReference type="PROSITE" id="PS51371"/>
    </source>
</evidence>
<dbReference type="SMART" id="SM00116">
    <property type="entry name" value="CBS"/>
    <property type="match status" value="2"/>
</dbReference>
<keyword evidence="1" id="KW-0129">CBS domain</keyword>
<dbReference type="STRING" id="119000.SAMN05661010_00542"/>